<evidence type="ECO:0000313" key="2">
    <source>
        <dbReference type="Proteomes" id="UP000306324"/>
    </source>
</evidence>
<proteinExistence type="predicted"/>
<dbReference type="AlphaFoldDB" id="A0A5S4EGJ9"/>
<keyword evidence="2" id="KW-1185">Reference proteome</keyword>
<organism evidence="1 2">
    <name type="scientific">Candidatus Accumulibacter phosphatis</name>
    <dbReference type="NCBI Taxonomy" id="327160"/>
    <lineage>
        <taxon>Bacteria</taxon>
        <taxon>Pseudomonadati</taxon>
        <taxon>Pseudomonadota</taxon>
        <taxon>Betaproteobacteria</taxon>
        <taxon>Candidatus Accumulibacter</taxon>
    </lineage>
</organism>
<sequence>MIHRGYNAVTDSEADAAIKHTVAAISMVEKCIETLIP</sequence>
<name>A0A5S4EGJ9_9PROT</name>
<evidence type="ECO:0000313" key="1">
    <source>
        <dbReference type="EMBL" id="TMQ74397.1"/>
    </source>
</evidence>
<reference evidence="1 2" key="1">
    <citation type="submission" date="2019-04" db="EMBL/GenBank/DDBJ databases">
        <title>A novel phosphate-accumulating bacterium identified in bioreactor for phosphate removal from wastewater.</title>
        <authorList>
            <person name="Kotlyarov R.Y."/>
            <person name="Beletsky A.V."/>
            <person name="Kallistova A.Y."/>
            <person name="Dorofeev A.G."/>
            <person name="Nikolaev Y.Y."/>
            <person name="Pimenov N.V."/>
            <person name="Ravin N.V."/>
            <person name="Mardanov A.V."/>
        </authorList>
    </citation>
    <scope>NUCLEOTIDE SEQUENCE [LARGE SCALE GENOMIC DNA]</scope>
    <source>
        <strain evidence="1 2">Bin19</strain>
    </source>
</reference>
<dbReference type="EMBL" id="SWAD01000227">
    <property type="protein sequence ID" value="TMQ74397.1"/>
    <property type="molecule type" value="Genomic_DNA"/>
</dbReference>
<accession>A0A5S4EGJ9</accession>
<gene>
    <name evidence="1" type="ORF">ACCUM_1550</name>
</gene>
<comment type="caution">
    <text evidence="1">The sequence shown here is derived from an EMBL/GenBank/DDBJ whole genome shotgun (WGS) entry which is preliminary data.</text>
</comment>
<dbReference type="Proteomes" id="UP000306324">
    <property type="component" value="Unassembled WGS sequence"/>
</dbReference>
<protein>
    <submittedName>
        <fullName evidence="1">Uncharacterized protein</fullName>
    </submittedName>
</protein>